<evidence type="ECO:0000313" key="3">
    <source>
        <dbReference type="Proteomes" id="UP001500058"/>
    </source>
</evidence>
<keyword evidence="3" id="KW-1185">Reference proteome</keyword>
<dbReference type="InterPro" id="IPR024747">
    <property type="entry name" value="Pyridox_Oxase-rel"/>
</dbReference>
<evidence type="ECO:0000313" key="2">
    <source>
        <dbReference type="EMBL" id="GAA2403434.1"/>
    </source>
</evidence>
<reference evidence="3" key="1">
    <citation type="journal article" date="2019" name="Int. J. Syst. Evol. Microbiol.">
        <title>The Global Catalogue of Microorganisms (GCM) 10K type strain sequencing project: providing services to taxonomists for standard genome sequencing and annotation.</title>
        <authorList>
            <consortium name="The Broad Institute Genomics Platform"/>
            <consortium name="The Broad Institute Genome Sequencing Center for Infectious Disease"/>
            <person name="Wu L."/>
            <person name="Ma J."/>
        </authorList>
    </citation>
    <scope>NUCLEOTIDE SEQUENCE [LARGE SCALE GENOMIC DNA]</scope>
    <source>
        <strain evidence="3">JCM 6921</strain>
    </source>
</reference>
<dbReference type="SUPFAM" id="SSF50475">
    <property type="entry name" value="FMN-binding split barrel"/>
    <property type="match status" value="1"/>
</dbReference>
<proteinExistence type="predicted"/>
<dbReference type="InterPro" id="IPR012349">
    <property type="entry name" value="Split_barrel_FMN-bd"/>
</dbReference>
<accession>A0ABP5VJY6</accession>
<feature type="region of interest" description="Disordered" evidence="1">
    <location>
        <begin position="1"/>
        <end position="31"/>
    </location>
</feature>
<organism evidence="2 3">
    <name type="scientific">Streptomyces glaucosporus</name>
    <dbReference type="NCBI Taxonomy" id="284044"/>
    <lineage>
        <taxon>Bacteria</taxon>
        <taxon>Bacillati</taxon>
        <taxon>Actinomycetota</taxon>
        <taxon>Actinomycetes</taxon>
        <taxon>Kitasatosporales</taxon>
        <taxon>Streptomycetaceae</taxon>
        <taxon>Streptomyces</taxon>
    </lineage>
</organism>
<name>A0ABP5VJY6_9ACTN</name>
<dbReference type="Gene3D" id="2.30.110.10">
    <property type="entry name" value="Electron Transport, Fmn-binding Protein, Chain A"/>
    <property type="match status" value="1"/>
</dbReference>
<dbReference type="Proteomes" id="UP001500058">
    <property type="component" value="Unassembled WGS sequence"/>
</dbReference>
<dbReference type="EMBL" id="BAAATJ010000015">
    <property type="protein sequence ID" value="GAA2403434.1"/>
    <property type="molecule type" value="Genomic_DNA"/>
</dbReference>
<sequence>MRRPSVPMGTDRPYSLPRRRPHHGDMHRHDGFRELGRQECLRLLPRVPLGRVVYTENALPAVLPVNFFLDHDHAVVLRTSAASRMARAVDGSVVAFEADSFDEAARTGWSVVVTGRAALVADPGEAGRLGAAGPPSWVPVEDGVFLRIEPELVTGRVLERAAVVRPVSP</sequence>
<dbReference type="Pfam" id="PF12900">
    <property type="entry name" value="Pyridox_ox_2"/>
    <property type="match status" value="1"/>
</dbReference>
<comment type="caution">
    <text evidence="2">The sequence shown here is derived from an EMBL/GenBank/DDBJ whole genome shotgun (WGS) entry which is preliminary data.</text>
</comment>
<protein>
    <submittedName>
        <fullName evidence="2">Pyridoxamine 5'-phosphate oxidase family protein</fullName>
    </submittedName>
</protein>
<gene>
    <name evidence="2" type="ORF">GCM10010420_33320</name>
</gene>
<evidence type="ECO:0000256" key="1">
    <source>
        <dbReference type="SAM" id="MobiDB-lite"/>
    </source>
</evidence>